<evidence type="ECO:0000256" key="2">
    <source>
        <dbReference type="ARBA" id="ARBA00022603"/>
    </source>
</evidence>
<evidence type="ECO:0000313" key="6">
    <source>
        <dbReference type="Proteomes" id="UP000252387"/>
    </source>
</evidence>
<dbReference type="GO" id="GO:0008757">
    <property type="term" value="F:S-adenosylmethionine-dependent methyltransferase activity"/>
    <property type="evidence" value="ECO:0007669"/>
    <property type="project" value="InterPro"/>
</dbReference>
<dbReference type="InterPro" id="IPR013216">
    <property type="entry name" value="Methyltransf_11"/>
</dbReference>
<dbReference type="Pfam" id="PF08241">
    <property type="entry name" value="Methyltransf_11"/>
    <property type="match status" value="1"/>
</dbReference>
<gene>
    <name evidence="5" type="ORF">DEO45_12700</name>
</gene>
<sequence>MRMDFKDHFSGHAALYRDARPLPPADWFDWLAAQAPDLALAWDAGCGNGQASLGLAAHFERVVATDPSATQIAQATPHPRIDYRTEPAERSSLAAGSVSLVGVSQALHWFDLAAFHAEVRRVARPGALLAVSAYGNCSVSRAVDAVERELYAGALGPDWPPERALVDAGYQGLPFPFTPVPAPSFTMRADWDFAQFLAYLQSWSAAQRHRQRTGRDAVQAAAPALAAAWGEPERVRAVRWPFFVQVGRVA</sequence>
<evidence type="ECO:0000259" key="4">
    <source>
        <dbReference type="Pfam" id="PF08241"/>
    </source>
</evidence>
<organism evidence="5 6">
    <name type="scientific">Rhodanobacter denitrificans</name>
    <dbReference type="NCBI Taxonomy" id="666685"/>
    <lineage>
        <taxon>Bacteria</taxon>
        <taxon>Pseudomonadati</taxon>
        <taxon>Pseudomonadota</taxon>
        <taxon>Gammaproteobacteria</taxon>
        <taxon>Lysobacterales</taxon>
        <taxon>Rhodanobacteraceae</taxon>
        <taxon>Rhodanobacter</taxon>
    </lineage>
</organism>
<dbReference type="EMBL" id="QFWQ01000007">
    <property type="protein sequence ID" value="RCS29349.1"/>
    <property type="molecule type" value="Genomic_DNA"/>
</dbReference>
<dbReference type="CDD" id="cd02440">
    <property type="entry name" value="AdoMet_MTases"/>
    <property type="match status" value="1"/>
</dbReference>
<dbReference type="Proteomes" id="UP000252387">
    <property type="component" value="Unassembled WGS sequence"/>
</dbReference>
<dbReference type="InterPro" id="IPR051052">
    <property type="entry name" value="Diverse_substrate_MTase"/>
</dbReference>
<keyword evidence="2 5" id="KW-0489">Methyltransferase</keyword>
<comment type="similarity">
    <text evidence="1">Belongs to the methyltransferase superfamily.</text>
</comment>
<dbReference type="PANTHER" id="PTHR44942">
    <property type="entry name" value="METHYLTRANSF_11 DOMAIN-CONTAINING PROTEIN"/>
    <property type="match status" value="1"/>
</dbReference>
<keyword evidence="3 5" id="KW-0808">Transferase</keyword>
<accession>A0A368KBM8</accession>
<evidence type="ECO:0000256" key="3">
    <source>
        <dbReference type="ARBA" id="ARBA00022679"/>
    </source>
</evidence>
<dbReference type="OrthoDB" id="9797252at2"/>
<evidence type="ECO:0000313" key="5">
    <source>
        <dbReference type="EMBL" id="RCS29349.1"/>
    </source>
</evidence>
<proteinExistence type="inferred from homology"/>
<reference evidence="5 6" key="1">
    <citation type="submission" date="2018-05" db="EMBL/GenBank/DDBJ databases">
        <title>Draft genome sequence of Rhodanobacter denitrificans Yn1 isolated from gold copper mine.</title>
        <authorList>
            <person name="Yang N."/>
            <person name="Mazhar H.S."/>
            <person name="Rensing C."/>
        </authorList>
    </citation>
    <scope>NUCLEOTIDE SEQUENCE [LARGE SCALE GENOMIC DNA]</scope>
    <source>
        <strain evidence="5 6">Yn1</strain>
    </source>
</reference>
<keyword evidence="6" id="KW-1185">Reference proteome</keyword>
<dbReference type="Gene3D" id="3.40.50.150">
    <property type="entry name" value="Vaccinia Virus protein VP39"/>
    <property type="match status" value="1"/>
</dbReference>
<protein>
    <submittedName>
        <fullName evidence="5">Class I SAM-dependent methyltransferase</fullName>
    </submittedName>
</protein>
<dbReference type="GO" id="GO:0032259">
    <property type="term" value="P:methylation"/>
    <property type="evidence" value="ECO:0007669"/>
    <property type="project" value="UniProtKB-KW"/>
</dbReference>
<dbReference type="SUPFAM" id="SSF53335">
    <property type="entry name" value="S-adenosyl-L-methionine-dependent methyltransferases"/>
    <property type="match status" value="1"/>
</dbReference>
<dbReference type="InterPro" id="IPR029063">
    <property type="entry name" value="SAM-dependent_MTases_sf"/>
</dbReference>
<name>A0A368KBM8_9GAMM</name>
<dbReference type="PANTHER" id="PTHR44942:SF4">
    <property type="entry name" value="METHYLTRANSFERASE TYPE 11 DOMAIN-CONTAINING PROTEIN"/>
    <property type="match status" value="1"/>
</dbReference>
<dbReference type="AlphaFoldDB" id="A0A368KBM8"/>
<evidence type="ECO:0000256" key="1">
    <source>
        <dbReference type="ARBA" id="ARBA00008361"/>
    </source>
</evidence>
<comment type="caution">
    <text evidence="5">The sequence shown here is derived from an EMBL/GenBank/DDBJ whole genome shotgun (WGS) entry which is preliminary data.</text>
</comment>
<feature type="domain" description="Methyltransferase type 11" evidence="4">
    <location>
        <begin position="43"/>
        <end position="130"/>
    </location>
</feature>